<dbReference type="NCBIfam" id="TIGR03212">
    <property type="entry name" value="uraD_N-term-dom"/>
    <property type="match status" value="1"/>
</dbReference>
<dbReference type="GO" id="GO:0016810">
    <property type="term" value="F:hydrolase activity, acting on carbon-nitrogen (but not peptide) bonds"/>
    <property type="evidence" value="ECO:0007669"/>
    <property type="project" value="InterPro"/>
</dbReference>
<keyword evidence="4" id="KW-1185">Reference proteome</keyword>
<evidence type="ECO:0000256" key="1">
    <source>
        <dbReference type="SAM" id="MobiDB-lite"/>
    </source>
</evidence>
<accession>A0A9N8DMJ7</accession>
<dbReference type="Gene3D" id="3.20.20.370">
    <property type="entry name" value="Glycoside hydrolase/deacetylase"/>
    <property type="match status" value="1"/>
</dbReference>
<feature type="compositionally biased region" description="Acidic residues" evidence="1">
    <location>
        <begin position="343"/>
        <end position="356"/>
    </location>
</feature>
<proteinExistence type="predicted"/>
<evidence type="ECO:0000259" key="2">
    <source>
        <dbReference type="PROSITE" id="PS51677"/>
    </source>
</evidence>
<dbReference type="PANTHER" id="PTHR43123:SF1">
    <property type="entry name" value="POLYSACCHARIDE DEACETYLASE-RELATED"/>
    <property type="match status" value="1"/>
</dbReference>
<dbReference type="Pfam" id="PF01522">
    <property type="entry name" value="Polysacc_deac_1"/>
    <property type="match status" value="1"/>
</dbReference>
<dbReference type="PROSITE" id="PS51677">
    <property type="entry name" value="NODB"/>
    <property type="match status" value="1"/>
</dbReference>
<protein>
    <submittedName>
        <fullName evidence="3">Polysaccharide deacetylase</fullName>
    </submittedName>
</protein>
<dbReference type="AlphaFoldDB" id="A0A9N8DMJ7"/>
<feature type="region of interest" description="Disordered" evidence="1">
    <location>
        <begin position="306"/>
        <end position="356"/>
    </location>
</feature>
<name>A0A9N8DMJ7_9STRA</name>
<feature type="compositionally biased region" description="Low complexity" evidence="1">
    <location>
        <begin position="329"/>
        <end position="340"/>
    </location>
</feature>
<organism evidence="3 4">
    <name type="scientific">Seminavis robusta</name>
    <dbReference type="NCBI Taxonomy" id="568900"/>
    <lineage>
        <taxon>Eukaryota</taxon>
        <taxon>Sar</taxon>
        <taxon>Stramenopiles</taxon>
        <taxon>Ochrophyta</taxon>
        <taxon>Bacillariophyta</taxon>
        <taxon>Bacillariophyceae</taxon>
        <taxon>Bacillariophycidae</taxon>
        <taxon>Naviculales</taxon>
        <taxon>Naviculaceae</taxon>
        <taxon>Seminavis</taxon>
    </lineage>
</organism>
<feature type="domain" description="NodB homology" evidence="2">
    <location>
        <begin position="77"/>
        <end position="295"/>
    </location>
</feature>
<evidence type="ECO:0000313" key="3">
    <source>
        <dbReference type="EMBL" id="CAB9505387.1"/>
    </source>
</evidence>
<gene>
    <name evidence="3" type="ORF">SEMRO_229_G093030.1</name>
</gene>
<dbReference type="InterPro" id="IPR011330">
    <property type="entry name" value="Glyco_hydro/deAcase_b/a-brl"/>
</dbReference>
<dbReference type="SUPFAM" id="SSF88713">
    <property type="entry name" value="Glycoside hydrolase/deacetylase"/>
    <property type="match status" value="1"/>
</dbReference>
<reference evidence="3" key="1">
    <citation type="submission" date="2020-06" db="EMBL/GenBank/DDBJ databases">
        <authorList>
            <consortium name="Plant Systems Biology data submission"/>
        </authorList>
    </citation>
    <scope>NUCLEOTIDE SEQUENCE</scope>
    <source>
        <strain evidence="3">D6</strain>
    </source>
</reference>
<dbReference type="GO" id="GO:0005975">
    <property type="term" value="P:carbohydrate metabolic process"/>
    <property type="evidence" value="ECO:0007669"/>
    <property type="project" value="InterPro"/>
</dbReference>
<dbReference type="PANTHER" id="PTHR43123">
    <property type="entry name" value="POLYSACCHARIDE DEACETYLASE-RELATED"/>
    <property type="match status" value="1"/>
</dbReference>
<dbReference type="InterPro" id="IPR002509">
    <property type="entry name" value="NODB_dom"/>
</dbReference>
<evidence type="ECO:0000313" key="4">
    <source>
        <dbReference type="Proteomes" id="UP001153069"/>
    </source>
</evidence>
<dbReference type="Proteomes" id="UP001153069">
    <property type="component" value="Unassembled WGS sequence"/>
</dbReference>
<dbReference type="InterPro" id="IPR017625">
    <property type="entry name" value="PuuE"/>
</dbReference>
<comment type="caution">
    <text evidence="3">The sequence shown here is derived from an EMBL/GenBank/DDBJ whole genome shotgun (WGS) entry which is preliminary data.</text>
</comment>
<sequence length="356" mass="40273">MEPHENDGKSCYGGRDLKGYGGSPPNPMWPKNAKVAVNFVINYEEGAEKCLLHGDNESEKLLSDIVGAAAYEGQRHVNMESLYDYGGRAGFWRLYNLFEKKKMPATIFAVGMALERNPAVAYELHQSSHEVASHGYRWIDYQNVDEETQRAHIKKTIEIHEKLLGKRPAGFYQGKPNEDTRRLVVEEGGFKYDSDSYADDLPYWSLEHDRPHLVIPYSLSENDMRFVAPNGFSNGTDFFTHLKSTLLYLIDEGKQGSPKMMSVGLHCRLARPGYAAALSEFMDFCVSHRRDVWVCTREQIADHWFNKHPPRMAAPPGTPKSPQNDARETWTGPKTTPTKPVGEEESEVDEADGDII</sequence>
<dbReference type="CDD" id="cd10977">
    <property type="entry name" value="CE4_PuuE_SpCDA1"/>
    <property type="match status" value="1"/>
</dbReference>
<dbReference type="EMBL" id="CAICTM010000228">
    <property type="protein sequence ID" value="CAB9505387.1"/>
    <property type="molecule type" value="Genomic_DNA"/>
</dbReference>
<dbReference type="OrthoDB" id="9970124at2759"/>